<dbReference type="AlphaFoldDB" id="A0A8J6KKU9"/>
<comment type="caution">
    <text evidence="10">Lacks conserved residue(s) required for the propagation of feature annotation.</text>
</comment>
<keyword evidence="3 12" id="KW-0121">Carboxypeptidase</keyword>
<dbReference type="PANTHER" id="PTHR11705:SF17">
    <property type="entry name" value="CARBOXYPEPTIDASE B2"/>
    <property type="match status" value="1"/>
</dbReference>
<evidence type="ECO:0000256" key="3">
    <source>
        <dbReference type="ARBA" id="ARBA00022645"/>
    </source>
</evidence>
<dbReference type="SUPFAM" id="SSF53187">
    <property type="entry name" value="Zn-dependent exopeptidases"/>
    <property type="match status" value="1"/>
</dbReference>
<dbReference type="GO" id="GO:0006508">
    <property type="term" value="P:proteolysis"/>
    <property type="evidence" value="ECO:0007669"/>
    <property type="project" value="UniProtKB-KW"/>
</dbReference>
<dbReference type="GO" id="GO:0008270">
    <property type="term" value="F:zinc ion binding"/>
    <property type="evidence" value="ECO:0007669"/>
    <property type="project" value="InterPro"/>
</dbReference>
<evidence type="ECO:0000256" key="7">
    <source>
        <dbReference type="ARBA" id="ARBA00022801"/>
    </source>
</evidence>
<dbReference type="InterPro" id="IPR000834">
    <property type="entry name" value="Peptidase_M14"/>
</dbReference>
<keyword evidence="7" id="KW-0378">Hydrolase</keyword>
<evidence type="ECO:0000256" key="2">
    <source>
        <dbReference type="ARBA" id="ARBA00005988"/>
    </source>
</evidence>
<dbReference type="EMBL" id="JAATJU010027065">
    <property type="protein sequence ID" value="KAH0500873.1"/>
    <property type="molecule type" value="Genomic_DNA"/>
</dbReference>
<protein>
    <submittedName>
        <fullName evidence="12">Carboxypeptidase B2</fullName>
    </submittedName>
</protein>
<name>A0A8J6KKU9_MICOH</name>
<accession>A0A8J6KKU9</accession>
<dbReference type="GO" id="GO:0005615">
    <property type="term" value="C:extracellular space"/>
    <property type="evidence" value="ECO:0007669"/>
    <property type="project" value="TreeGrafter"/>
</dbReference>
<evidence type="ECO:0000256" key="1">
    <source>
        <dbReference type="ARBA" id="ARBA00001947"/>
    </source>
</evidence>
<evidence type="ECO:0000259" key="11">
    <source>
        <dbReference type="PROSITE" id="PS52035"/>
    </source>
</evidence>
<keyword evidence="5" id="KW-0479">Metal-binding</keyword>
<reference evidence="12" key="1">
    <citation type="submission" date="2020-03" db="EMBL/GenBank/DDBJ databases">
        <title>Studies in the Genomics of Life Span.</title>
        <authorList>
            <person name="Glass D."/>
        </authorList>
    </citation>
    <scope>NUCLEOTIDE SEQUENCE</scope>
    <source>
        <strain evidence="12">LTLLF</strain>
        <tissue evidence="12">Muscle</tissue>
    </source>
</reference>
<keyword evidence="6" id="KW-0732">Signal</keyword>
<evidence type="ECO:0000256" key="6">
    <source>
        <dbReference type="ARBA" id="ARBA00022729"/>
    </source>
</evidence>
<evidence type="ECO:0000256" key="8">
    <source>
        <dbReference type="ARBA" id="ARBA00022833"/>
    </source>
</evidence>
<feature type="domain" description="Peptidase M14" evidence="11">
    <location>
        <begin position="1"/>
        <end position="102"/>
    </location>
</feature>
<dbReference type="Pfam" id="PF00246">
    <property type="entry name" value="Peptidase_M14"/>
    <property type="match status" value="1"/>
</dbReference>
<evidence type="ECO:0000313" key="12">
    <source>
        <dbReference type="EMBL" id="KAH0500873.1"/>
    </source>
</evidence>
<comment type="cofactor">
    <cofactor evidence="1">
        <name>Zn(2+)</name>
        <dbReference type="ChEBI" id="CHEBI:29105"/>
    </cofactor>
</comment>
<dbReference type="GO" id="GO:0004181">
    <property type="term" value="F:metallocarboxypeptidase activity"/>
    <property type="evidence" value="ECO:0007669"/>
    <property type="project" value="InterPro"/>
</dbReference>
<comment type="similarity">
    <text evidence="2 10">Belongs to the peptidase M14 family.</text>
</comment>
<dbReference type="GO" id="GO:0042730">
    <property type="term" value="P:fibrinolysis"/>
    <property type="evidence" value="ECO:0007669"/>
    <property type="project" value="TreeGrafter"/>
</dbReference>
<keyword evidence="8" id="KW-0862">Zinc</keyword>
<evidence type="ECO:0000256" key="10">
    <source>
        <dbReference type="PROSITE-ProRule" id="PRU01379"/>
    </source>
</evidence>
<organism evidence="12 13">
    <name type="scientific">Microtus ochrogaster</name>
    <name type="common">Prairie vole</name>
    <dbReference type="NCBI Taxonomy" id="79684"/>
    <lineage>
        <taxon>Eukaryota</taxon>
        <taxon>Metazoa</taxon>
        <taxon>Chordata</taxon>
        <taxon>Craniata</taxon>
        <taxon>Vertebrata</taxon>
        <taxon>Euteleostomi</taxon>
        <taxon>Mammalia</taxon>
        <taxon>Eutheria</taxon>
        <taxon>Euarchontoglires</taxon>
        <taxon>Glires</taxon>
        <taxon>Rodentia</taxon>
        <taxon>Myomorpha</taxon>
        <taxon>Muroidea</taxon>
        <taxon>Cricetidae</taxon>
        <taxon>Arvicolinae</taxon>
        <taxon>Microtus</taxon>
    </lineage>
</organism>
<evidence type="ECO:0000256" key="5">
    <source>
        <dbReference type="ARBA" id="ARBA00022723"/>
    </source>
</evidence>
<proteinExistence type="inferred from homology"/>
<dbReference type="PANTHER" id="PTHR11705">
    <property type="entry name" value="PROTEASE FAMILY M14 CARBOXYPEPTIDASE A,B"/>
    <property type="match status" value="1"/>
</dbReference>
<dbReference type="FunFam" id="3.40.630.10:FF:000084">
    <property type="entry name" value="Carboxypeptidase B2"/>
    <property type="match status" value="1"/>
</dbReference>
<dbReference type="PROSITE" id="PS52035">
    <property type="entry name" value="PEPTIDASE_M14"/>
    <property type="match status" value="1"/>
</dbReference>
<dbReference type="Proteomes" id="UP000710432">
    <property type="component" value="Unassembled WGS sequence"/>
</dbReference>
<keyword evidence="9" id="KW-0482">Metalloprotease</keyword>
<dbReference type="Gene3D" id="3.40.630.10">
    <property type="entry name" value="Zn peptidases"/>
    <property type="match status" value="1"/>
</dbReference>
<evidence type="ECO:0000313" key="13">
    <source>
        <dbReference type="Proteomes" id="UP000710432"/>
    </source>
</evidence>
<comment type="caution">
    <text evidence="12">The sequence shown here is derived from an EMBL/GenBank/DDBJ whole genome shotgun (WGS) entry which is preliminary data.</text>
</comment>
<evidence type="ECO:0000256" key="9">
    <source>
        <dbReference type="ARBA" id="ARBA00023049"/>
    </source>
</evidence>
<gene>
    <name evidence="12" type="ORF">LTLLF_199650</name>
</gene>
<evidence type="ECO:0000256" key="4">
    <source>
        <dbReference type="ARBA" id="ARBA00022670"/>
    </source>
</evidence>
<sequence length="102" mass="11811">MPRAKNAIWIDCGIHAREWISPAFCLWFIGYVTQFYGKEKLYTSLLRHVDFYIMPVMNVDGYDYTWKTVGEGKGSKLELLGAYREAAWIIHGILHLGDKVLL</sequence>
<keyword evidence="4" id="KW-0645">Protease</keyword>